<comment type="caution">
    <text evidence="13">The sequence shown here is derived from an EMBL/GenBank/DDBJ whole genome shotgun (WGS) entry which is preliminary data.</text>
</comment>
<gene>
    <name evidence="12 13" type="primary">crcB</name>
    <name evidence="12" type="synonym">fluC</name>
    <name evidence="13" type="ORF">AACH06_28540</name>
</gene>
<dbReference type="Proteomes" id="UP001371218">
    <property type="component" value="Unassembled WGS sequence"/>
</dbReference>
<feature type="transmembrane region" description="Helical" evidence="12">
    <location>
        <begin position="68"/>
        <end position="86"/>
    </location>
</feature>
<keyword evidence="3" id="KW-0997">Cell inner membrane</keyword>
<evidence type="ECO:0000256" key="12">
    <source>
        <dbReference type="HAMAP-Rule" id="MF_00454"/>
    </source>
</evidence>
<dbReference type="HAMAP" id="MF_00454">
    <property type="entry name" value="FluC"/>
    <property type="match status" value="1"/>
</dbReference>
<feature type="binding site" evidence="12">
    <location>
        <position position="79"/>
    </location>
    <ligand>
        <name>Na(+)</name>
        <dbReference type="ChEBI" id="CHEBI:29101"/>
        <note>structural</note>
    </ligand>
</feature>
<evidence type="ECO:0000313" key="14">
    <source>
        <dbReference type="Proteomes" id="UP001371218"/>
    </source>
</evidence>
<comment type="similarity">
    <text evidence="10 12">Belongs to the fluoride channel Fluc/FEX (TC 1.A.43) family.</text>
</comment>
<evidence type="ECO:0000313" key="13">
    <source>
        <dbReference type="EMBL" id="MEK8034785.1"/>
    </source>
</evidence>
<organism evidence="13 14">
    <name type="scientific">Ideonella lacteola</name>
    <dbReference type="NCBI Taxonomy" id="2984193"/>
    <lineage>
        <taxon>Bacteria</taxon>
        <taxon>Pseudomonadati</taxon>
        <taxon>Pseudomonadota</taxon>
        <taxon>Betaproteobacteria</taxon>
        <taxon>Burkholderiales</taxon>
        <taxon>Sphaerotilaceae</taxon>
        <taxon>Ideonella</taxon>
    </lineage>
</organism>
<keyword evidence="7 12" id="KW-0406">Ion transport</keyword>
<protein>
    <recommendedName>
        <fullName evidence="12">Fluoride-specific ion channel FluC</fullName>
    </recommendedName>
</protein>
<evidence type="ECO:0000256" key="1">
    <source>
        <dbReference type="ARBA" id="ARBA00004651"/>
    </source>
</evidence>
<keyword evidence="14" id="KW-1185">Reference proteome</keyword>
<comment type="subcellular location">
    <subcellularLocation>
        <location evidence="1 12">Cell membrane</location>
        <topology evidence="1 12">Multi-pass membrane protein</topology>
    </subcellularLocation>
</comment>
<name>A0ABU9C121_9BURK</name>
<keyword evidence="12" id="KW-0479">Metal-binding</keyword>
<evidence type="ECO:0000256" key="8">
    <source>
        <dbReference type="ARBA" id="ARBA00023136"/>
    </source>
</evidence>
<sequence length="127" mass="12847">MGGTWAQALAVGLGGAAGALLRWQAGLWLNPLALPFALGTLAVNCVGGLLIGFSLVAFDHHPNDTLRLLLVTGGLGGLTTFSAFSAESLSLLIHGRLGLAALHTLAHVVGALGCAGLGWWAGRAVWA</sequence>
<dbReference type="InterPro" id="IPR003691">
    <property type="entry name" value="FluC"/>
</dbReference>
<keyword evidence="6 12" id="KW-0915">Sodium</keyword>
<keyword evidence="8 12" id="KW-0472">Membrane</keyword>
<feature type="transmembrane region" description="Helical" evidence="12">
    <location>
        <begin position="34"/>
        <end position="56"/>
    </location>
</feature>
<feature type="transmembrane region" description="Helical" evidence="12">
    <location>
        <begin position="98"/>
        <end position="121"/>
    </location>
</feature>
<comment type="catalytic activity">
    <reaction evidence="11">
        <text>fluoride(in) = fluoride(out)</text>
        <dbReference type="Rhea" id="RHEA:76159"/>
        <dbReference type="ChEBI" id="CHEBI:17051"/>
    </reaction>
    <physiologicalReaction direction="left-to-right" evidence="11">
        <dbReference type="Rhea" id="RHEA:76160"/>
    </physiologicalReaction>
</comment>
<evidence type="ECO:0000256" key="5">
    <source>
        <dbReference type="ARBA" id="ARBA00022989"/>
    </source>
</evidence>
<evidence type="ECO:0000256" key="4">
    <source>
        <dbReference type="ARBA" id="ARBA00022692"/>
    </source>
</evidence>
<keyword evidence="4 12" id="KW-0812">Transmembrane</keyword>
<dbReference type="NCBIfam" id="TIGR00494">
    <property type="entry name" value="crcB"/>
    <property type="match status" value="1"/>
</dbReference>
<accession>A0ABU9C121</accession>
<keyword evidence="2 12" id="KW-1003">Cell membrane</keyword>
<evidence type="ECO:0000256" key="7">
    <source>
        <dbReference type="ARBA" id="ARBA00023065"/>
    </source>
</evidence>
<reference evidence="13 14" key="1">
    <citation type="submission" date="2024-04" db="EMBL/GenBank/DDBJ databases">
        <title>Novel species of the genus Ideonella isolated from streams.</title>
        <authorList>
            <person name="Lu H."/>
        </authorList>
    </citation>
    <scope>NUCLEOTIDE SEQUENCE [LARGE SCALE GENOMIC DNA]</scope>
    <source>
        <strain evidence="13 14">DXS29W</strain>
    </source>
</reference>
<comment type="function">
    <text evidence="12">Fluoride-specific ion channel. Important for reducing fluoride concentration in the cell, thus reducing its toxicity.</text>
</comment>
<dbReference type="PANTHER" id="PTHR28259">
    <property type="entry name" value="FLUORIDE EXPORT PROTEIN 1-RELATED"/>
    <property type="match status" value="1"/>
</dbReference>
<dbReference type="EMBL" id="JBBUTG010000035">
    <property type="protein sequence ID" value="MEK8034785.1"/>
    <property type="molecule type" value="Genomic_DNA"/>
</dbReference>
<evidence type="ECO:0000256" key="3">
    <source>
        <dbReference type="ARBA" id="ARBA00022519"/>
    </source>
</evidence>
<keyword evidence="9 12" id="KW-0407">Ion channel</keyword>
<evidence type="ECO:0000256" key="11">
    <source>
        <dbReference type="ARBA" id="ARBA00035585"/>
    </source>
</evidence>
<proteinExistence type="inferred from homology"/>
<keyword evidence="12" id="KW-0813">Transport</keyword>
<dbReference type="PANTHER" id="PTHR28259:SF1">
    <property type="entry name" value="FLUORIDE EXPORT PROTEIN 1-RELATED"/>
    <property type="match status" value="1"/>
</dbReference>
<keyword evidence="5 12" id="KW-1133">Transmembrane helix</keyword>
<feature type="binding site" evidence="12">
    <location>
        <position position="76"/>
    </location>
    <ligand>
        <name>Na(+)</name>
        <dbReference type="ChEBI" id="CHEBI:29101"/>
        <note>structural</note>
    </ligand>
</feature>
<evidence type="ECO:0000256" key="10">
    <source>
        <dbReference type="ARBA" id="ARBA00035120"/>
    </source>
</evidence>
<evidence type="ECO:0000256" key="6">
    <source>
        <dbReference type="ARBA" id="ARBA00023053"/>
    </source>
</evidence>
<comment type="activity regulation">
    <text evidence="12">Na(+) is not transported, but it plays an essential structural role and its presence is essential for fluoride channel function.</text>
</comment>
<dbReference type="Pfam" id="PF02537">
    <property type="entry name" value="CRCB"/>
    <property type="match status" value="1"/>
</dbReference>
<evidence type="ECO:0000256" key="9">
    <source>
        <dbReference type="ARBA" id="ARBA00023303"/>
    </source>
</evidence>
<evidence type="ECO:0000256" key="2">
    <source>
        <dbReference type="ARBA" id="ARBA00022475"/>
    </source>
</evidence>